<keyword evidence="2" id="KW-1185">Reference proteome</keyword>
<reference evidence="1 2" key="1">
    <citation type="submission" date="2020-05" db="EMBL/GenBank/DDBJ databases">
        <title>Aquincola sp. isolate from soil.</title>
        <authorList>
            <person name="Han J."/>
            <person name="Kim D.-U."/>
        </authorList>
    </citation>
    <scope>NUCLEOTIDE SEQUENCE [LARGE SCALE GENOMIC DNA]</scope>
    <source>
        <strain evidence="1 2">S2</strain>
    </source>
</reference>
<sequence>MSIQAAVVRQWATEIAARAAARIVRQLAKMPATQSGGDSELRSGSEEFCAQVQGDESFFWDEYQDTVKQCISGALVRLPHLQMVAMWPPSDAGDAWLDENGKGRELPAVYEPDVVEVVYRVVWRLADDSKIPRVARYLARSQGED</sequence>
<organism evidence="1 2">
    <name type="scientific">Pseudaquabacterium terrae</name>
    <dbReference type="NCBI Taxonomy" id="2732868"/>
    <lineage>
        <taxon>Bacteria</taxon>
        <taxon>Pseudomonadati</taxon>
        <taxon>Pseudomonadota</taxon>
        <taxon>Betaproteobacteria</taxon>
        <taxon>Burkholderiales</taxon>
        <taxon>Sphaerotilaceae</taxon>
        <taxon>Pseudaquabacterium</taxon>
    </lineage>
</organism>
<name>A0ABX2EK41_9BURK</name>
<dbReference type="EMBL" id="JABRWJ010000005">
    <property type="protein sequence ID" value="NRF68988.1"/>
    <property type="molecule type" value="Genomic_DNA"/>
</dbReference>
<protein>
    <submittedName>
        <fullName evidence="1">Uncharacterized protein</fullName>
    </submittedName>
</protein>
<accession>A0ABX2EK41</accession>
<comment type="caution">
    <text evidence="1">The sequence shown here is derived from an EMBL/GenBank/DDBJ whole genome shotgun (WGS) entry which is preliminary data.</text>
</comment>
<evidence type="ECO:0000313" key="1">
    <source>
        <dbReference type="EMBL" id="NRF68988.1"/>
    </source>
</evidence>
<dbReference type="Proteomes" id="UP000737171">
    <property type="component" value="Unassembled WGS sequence"/>
</dbReference>
<evidence type="ECO:0000313" key="2">
    <source>
        <dbReference type="Proteomes" id="UP000737171"/>
    </source>
</evidence>
<gene>
    <name evidence="1" type="ORF">HLB44_18500</name>
</gene>
<dbReference type="RefSeq" id="WP_173125221.1">
    <property type="nucleotide sequence ID" value="NZ_JABRWJ010000005.1"/>
</dbReference>
<proteinExistence type="predicted"/>